<dbReference type="EMBL" id="JACKXD010000002">
    <property type="protein sequence ID" value="MBB6646108.1"/>
    <property type="molecule type" value="Genomic_DNA"/>
</dbReference>
<accession>A0A7J9SHC5</accession>
<keyword evidence="2" id="KW-1185">Reference proteome</keyword>
<comment type="caution">
    <text evidence="1">The sequence shown here is derived from an EMBL/GenBank/DDBJ whole genome shotgun (WGS) entry which is preliminary data.</text>
</comment>
<organism evidence="1 2">
    <name type="scientific">Halobellus ruber</name>
    <dbReference type="NCBI Taxonomy" id="2761102"/>
    <lineage>
        <taxon>Archaea</taxon>
        <taxon>Methanobacteriati</taxon>
        <taxon>Methanobacteriota</taxon>
        <taxon>Stenosarchaea group</taxon>
        <taxon>Halobacteria</taxon>
        <taxon>Halobacteriales</taxon>
        <taxon>Haloferacaceae</taxon>
        <taxon>Halobellus</taxon>
    </lineage>
</organism>
<dbReference type="Proteomes" id="UP000546257">
    <property type="component" value="Unassembled WGS sequence"/>
</dbReference>
<proteinExistence type="predicted"/>
<name>A0A7J9SHC5_9EURY</name>
<protein>
    <submittedName>
        <fullName evidence="1">Uncharacterized protein</fullName>
    </submittedName>
</protein>
<reference evidence="1 2" key="1">
    <citation type="submission" date="2020-08" db="EMBL/GenBank/DDBJ databases">
        <authorList>
            <person name="Seo M.-J."/>
        </authorList>
    </citation>
    <scope>NUCLEOTIDE SEQUENCE [LARGE SCALE GENOMIC DNA]</scope>
    <source>
        <strain evidence="1 2">MBLA0160</strain>
    </source>
</reference>
<gene>
    <name evidence="1" type="ORF">H5V44_07375</name>
</gene>
<dbReference type="Pfam" id="PF24370">
    <property type="entry name" value="DUF7526"/>
    <property type="match status" value="1"/>
</dbReference>
<sequence length="108" mass="11427">MSEQFRGEVLHIVSPEEASDHDLEPAMERLVGSRSILVCRRGGAPSLLELLWAFLRRDPIEPVTILADVDEGTITEGDEITAQVAGTELAGVYTTSGPVTIGSGHAGG</sequence>
<dbReference type="InterPro" id="IPR055948">
    <property type="entry name" value="DUF7526"/>
</dbReference>
<evidence type="ECO:0000313" key="1">
    <source>
        <dbReference type="EMBL" id="MBB6646108.1"/>
    </source>
</evidence>
<dbReference type="AlphaFoldDB" id="A0A7J9SHC5"/>
<dbReference type="RefSeq" id="WP_185192464.1">
    <property type="nucleotide sequence ID" value="NZ_JACKXD010000002.1"/>
</dbReference>
<evidence type="ECO:0000313" key="2">
    <source>
        <dbReference type="Proteomes" id="UP000546257"/>
    </source>
</evidence>